<dbReference type="InterPro" id="IPR009003">
    <property type="entry name" value="Peptidase_S1_PA"/>
</dbReference>
<evidence type="ECO:0000313" key="2">
    <source>
        <dbReference type="Proteomes" id="UP000266906"/>
    </source>
</evidence>
<reference evidence="1 2" key="1">
    <citation type="submission" date="2018-11" db="EMBL/GenBank/DDBJ databases">
        <title>Sequencing the genomes of 1000 actinobacteria strains.</title>
        <authorList>
            <person name="Klenk H.-P."/>
        </authorList>
    </citation>
    <scope>NUCLEOTIDE SEQUENCE [LARGE SCALE GENOMIC DNA]</scope>
    <source>
        <strain evidence="1 2">DSM 44781</strain>
    </source>
</reference>
<dbReference type="SUPFAM" id="SSF50494">
    <property type="entry name" value="Trypsin-like serine proteases"/>
    <property type="match status" value="1"/>
</dbReference>
<accession>A0A3N4R317</accession>
<organism evidence="1 2">
    <name type="scientific">Kitasatospora cineracea</name>
    <dbReference type="NCBI Taxonomy" id="88074"/>
    <lineage>
        <taxon>Bacteria</taxon>
        <taxon>Bacillati</taxon>
        <taxon>Actinomycetota</taxon>
        <taxon>Actinomycetes</taxon>
        <taxon>Kitasatosporales</taxon>
        <taxon>Streptomycetaceae</taxon>
        <taxon>Kitasatospora</taxon>
    </lineage>
</organism>
<protein>
    <submittedName>
        <fullName evidence="1">Uncharacterized protein</fullName>
    </submittedName>
</protein>
<proteinExistence type="predicted"/>
<gene>
    <name evidence="1" type="ORF">EDD38_7238</name>
</gene>
<evidence type="ECO:0000313" key="1">
    <source>
        <dbReference type="EMBL" id="RPE27943.1"/>
    </source>
</evidence>
<comment type="caution">
    <text evidence="1">The sequence shown here is derived from an EMBL/GenBank/DDBJ whole genome shotgun (WGS) entry which is preliminary data.</text>
</comment>
<keyword evidence="2" id="KW-1185">Reference proteome</keyword>
<dbReference type="AlphaFoldDB" id="A0A3N4R317"/>
<dbReference type="EMBL" id="RKQG01000003">
    <property type="protein sequence ID" value="RPE27943.1"/>
    <property type="molecule type" value="Genomic_DNA"/>
</dbReference>
<dbReference type="RefSeq" id="WP_123821443.1">
    <property type="nucleotide sequence ID" value="NZ_RKQG01000003.1"/>
</dbReference>
<dbReference type="Proteomes" id="UP000266906">
    <property type="component" value="Unassembled WGS sequence"/>
</dbReference>
<name>A0A3N4R317_9ACTN</name>
<sequence length="352" mass="38242">MARGPVPLEEAHTTVAEWLSCPNIVMLDTRTKIVHGRDTGEPAITVGVIRKAPPRFPADRDFPVPPTVEVDITRPDGRVETVDVLTDVVETGRIVPAASLESRQRPCPGGYRIVSQWGWIPLVTALGGTLGVVTEYRNQRCLLTNAHVIARASTPGNPVYQPGWSAWDLQTDWNRIGRCDGTFEIITSGSLQSVPAVRNRYDFAWARVDSRTTSFAVPPIWPHEKALELNSGTLSDADKAFVSWIGATTGVRQDAMVTSEAAMYRTEPTWGRYAYWRSCLAFTSQDIGGHLELQSGDSGSAVIATLTKRVIGLMTSHSESGSEIHATRIPPEWPAAGDPQGLVPAPGSILPV</sequence>